<dbReference type="InterPro" id="IPR050811">
    <property type="entry name" value="Phosphate_ABC_transporter"/>
</dbReference>
<evidence type="ECO:0000313" key="5">
    <source>
        <dbReference type="Proteomes" id="UP000092876"/>
    </source>
</evidence>
<evidence type="ECO:0000256" key="1">
    <source>
        <dbReference type="ARBA" id="ARBA00022729"/>
    </source>
</evidence>
<dbReference type="GeneID" id="94235869"/>
<keyword evidence="1 2" id="KW-0732">Signal</keyword>
<dbReference type="InterPro" id="IPR024370">
    <property type="entry name" value="PBP_domain"/>
</dbReference>
<evidence type="ECO:0000259" key="3">
    <source>
        <dbReference type="Pfam" id="PF12849"/>
    </source>
</evidence>
<dbReference type="EMBL" id="FLQP01000020">
    <property type="protein sequence ID" value="SBS63430.1"/>
    <property type="molecule type" value="Genomic_DNA"/>
</dbReference>
<feature type="signal peptide" evidence="2">
    <location>
        <begin position="1"/>
        <end position="25"/>
    </location>
</feature>
<dbReference type="PANTHER" id="PTHR30570:SF1">
    <property type="entry name" value="PHOSPHATE-BINDING PROTEIN PSTS"/>
    <property type="match status" value="1"/>
</dbReference>
<reference evidence="5" key="1">
    <citation type="submission" date="2016-06" db="EMBL/GenBank/DDBJ databases">
        <authorList>
            <person name="Rodrigo-Torres Lidia"/>
            <person name="Arahal R.David."/>
        </authorList>
    </citation>
    <scope>NUCLEOTIDE SEQUENCE [LARGE SCALE GENOMIC DNA]</scope>
    <source>
        <strain evidence="5">CECT 7223</strain>
    </source>
</reference>
<sequence length="314" mass="35254">MKRLFNKSGLLLAAVTAFFSVSTLANDVSDIGLVAIEPNMEGLVKDLLESQEIDLEILLSDSVPEQMIMQRSRVGITSKKWTDKEMARFDMRYGYRPTELMFTADVIAILANENNPATSISVAELIDVFGCSNDPKHPKWLPSSDIRNGESLDTHMLPFAIDHNLKGHTTFSSWVECGTEGDYAHTQFLADLPDLINKIEDEEAAIGYTVYSDQISDVKWLSVVDNLGVNYDLNKETILSGRYPLATVYYMYLNIPAHRKGFTEQEKFFVGLTLSEEHQGVLNQYGFISLPPEAIQRNKVRLSLEEPAIEGGYK</sequence>
<dbReference type="SUPFAM" id="SSF53850">
    <property type="entry name" value="Periplasmic binding protein-like II"/>
    <property type="match status" value="1"/>
</dbReference>
<protein>
    <submittedName>
        <fullName evidence="4">PBP superfamily domain protein</fullName>
    </submittedName>
</protein>
<evidence type="ECO:0000256" key="2">
    <source>
        <dbReference type="SAM" id="SignalP"/>
    </source>
</evidence>
<feature type="domain" description="PBP" evidence="3">
    <location>
        <begin position="72"/>
        <end position="254"/>
    </location>
</feature>
<organism evidence="4 5">
    <name type="scientific">Vibrio atlanticus</name>
    <dbReference type="NCBI Taxonomy" id="693153"/>
    <lineage>
        <taxon>Bacteria</taxon>
        <taxon>Pseudomonadati</taxon>
        <taxon>Pseudomonadota</taxon>
        <taxon>Gammaproteobacteria</taxon>
        <taxon>Vibrionales</taxon>
        <taxon>Vibrionaceae</taxon>
        <taxon>Vibrio</taxon>
    </lineage>
</organism>
<dbReference type="Proteomes" id="UP000092876">
    <property type="component" value="Unassembled WGS sequence"/>
</dbReference>
<dbReference type="PANTHER" id="PTHR30570">
    <property type="entry name" value="PERIPLASMIC PHOSPHATE BINDING COMPONENT OF PHOSPHATE ABC TRANSPORTER"/>
    <property type="match status" value="1"/>
</dbReference>
<dbReference type="AlphaFoldDB" id="A0A1C3IPW0"/>
<dbReference type="Pfam" id="PF12849">
    <property type="entry name" value="PBP_like_2"/>
    <property type="match status" value="1"/>
</dbReference>
<proteinExistence type="predicted"/>
<feature type="chain" id="PRO_5008675867" evidence="2">
    <location>
        <begin position="26"/>
        <end position="314"/>
    </location>
</feature>
<evidence type="ECO:0000313" key="4">
    <source>
        <dbReference type="EMBL" id="SBS63430.1"/>
    </source>
</evidence>
<accession>A0A1C3IPW0</accession>
<name>A0A1C3IPW0_9VIBR</name>
<dbReference type="Gene3D" id="3.40.190.10">
    <property type="entry name" value="Periplasmic binding protein-like II"/>
    <property type="match status" value="2"/>
</dbReference>
<gene>
    <name evidence="4" type="ORF">VAT7223_01670</name>
</gene>
<dbReference type="RefSeq" id="WP_065678870.1">
    <property type="nucleotide sequence ID" value="NZ_AP025461.1"/>
</dbReference>